<protein>
    <recommendedName>
        <fullName evidence="9">Sec-independent protein translocase protein TatA</fullName>
    </recommendedName>
</protein>
<feature type="region of interest" description="Disordered" evidence="10">
    <location>
        <begin position="42"/>
        <end position="66"/>
    </location>
</feature>
<evidence type="ECO:0000313" key="11">
    <source>
        <dbReference type="EMBL" id="GAV19218.1"/>
    </source>
</evidence>
<dbReference type="RefSeq" id="WP_072658408.1">
    <property type="nucleotide sequence ID" value="NZ_BDFD01000001.1"/>
</dbReference>
<dbReference type="Gene3D" id="1.20.5.3310">
    <property type="match status" value="1"/>
</dbReference>
<keyword evidence="3 9" id="KW-1003">Cell membrane</keyword>
<dbReference type="EMBL" id="BDFD01000001">
    <property type="protein sequence ID" value="GAV19218.1"/>
    <property type="molecule type" value="Genomic_DNA"/>
</dbReference>
<gene>
    <name evidence="9" type="primary">tatA</name>
    <name evidence="11" type="ORF">MMIC_P0147</name>
</gene>
<evidence type="ECO:0000256" key="4">
    <source>
        <dbReference type="ARBA" id="ARBA00022692"/>
    </source>
</evidence>
<evidence type="ECO:0000256" key="8">
    <source>
        <dbReference type="ARBA" id="ARBA00023136"/>
    </source>
</evidence>
<dbReference type="GO" id="GO:0033281">
    <property type="term" value="C:TAT protein transport complex"/>
    <property type="evidence" value="ECO:0007669"/>
    <property type="project" value="UniProtKB-UniRule"/>
</dbReference>
<dbReference type="OrthoDB" id="9813726at2"/>
<keyword evidence="8 9" id="KW-0472">Membrane</keyword>
<comment type="similarity">
    <text evidence="9">Belongs to the TatA/E family.</text>
</comment>
<dbReference type="GO" id="GO:0008320">
    <property type="term" value="F:protein transmembrane transporter activity"/>
    <property type="evidence" value="ECO:0007669"/>
    <property type="project" value="UniProtKB-UniRule"/>
</dbReference>
<evidence type="ECO:0000256" key="6">
    <source>
        <dbReference type="ARBA" id="ARBA00022989"/>
    </source>
</evidence>
<dbReference type="Pfam" id="PF02416">
    <property type="entry name" value="TatA_B_E"/>
    <property type="match status" value="1"/>
</dbReference>
<accession>A0A1L8CJX2</accession>
<evidence type="ECO:0000256" key="9">
    <source>
        <dbReference type="HAMAP-Rule" id="MF_00236"/>
    </source>
</evidence>
<comment type="caution">
    <text evidence="11">The sequence shown here is derived from an EMBL/GenBank/DDBJ whole genome shotgun (WGS) entry which is preliminary data.</text>
</comment>
<dbReference type="InterPro" id="IPR006312">
    <property type="entry name" value="TatA/E"/>
</dbReference>
<keyword evidence="5 9" id="KW-0653">Protein transport</keyword>
<comment type="function">
    <text evidence="9">Part of the twin-arginine translocation (Tat) system that transports large folded proteins containing a characteristic twin-arginine motif in their signal peptide across membranes. TatA could form the protein-conducting channel of the Tat system.</text>
</comment>
<keyword evidence="7 9" id="KW-0811">Translocation</keyword>
<sequence>MFGLGTTELILILIIVVVLFGAKRLPQVGAGLAKGIKSFRSNISDDDKKKESGNDEIPEADAADKK</sequence>
<dbReference type="Proteomes" id="UP000231632">
    <property type="component" value="Unassembled WGS sequence"/>
</dbReference>
<evidence type="ECO:0000256" key="3">
    <source>
        <dbReference type="ARBA" id="ARBA00022475"/>
    </source>
</evidence>
<dbReference type="STRING" id="1921010.MMIC_P0147"/>
<feature type="compositionally biased region" description="Basic and acidic residues" evidence="10">
    <location>
        <begin position="43"/>
        <end position="53"/>
    </location>
</feature>
<dbReference type="NCBIfam" id="TIGR01411">
    <property type="entry name" value="tatAE"/>
    <property type="match status" value="1"/>
</dbReference>
<evidence type="ECO:0000256" key="5">
    <source>
        <dbReference type="ARBA" id="ARBA00022927"/>
    </source>
</evidence>
<dbReference type="PANTHER" id="PTHR42982">
    <property type="entry name" value="SEC-INDEPENDENT PROTEIN TRANSLOCASE PROTEIN TATA"/>
    <property type="match status" value="1"/>
</dbReference>
<keyword evidence="6 9" id="KW-1133">Transmembrane helix</keyword>
<reference evidence="11 12" key="1">
    <citation type="journal article" date="2017" name="Arch. Microbiol.">
        <title>Mariprofundus micogutta sp. nov., a novel iron-oxidizing zetaproteobacterium isolated from a deep-sea hydrothermal field at the Bayonnaise knoll of the Izu-Ogasawara arc, and a description of Mariprofundales ord. nov. and Zetaproteobacteria classis nov.</title>
        <authorList>
            <person name="Makita H."/>
            <person name="Tanaka E."/>
            <person name="Mitsunobu S."/>
            <person name="Miyazaki M."/>
            <person name="Nunoura T."/>
            <person name="Uematsu K."/>
            <person name="Takaki Y."/>
            <person name="Nishi S."/>
            <person name="Shimamura S."/>
            <person name="Takai K."/>
        </authorList>
    </citation>
    <scope>NUCLEOTIDE SEQUENCE [LARGE SCALE GENOMIC DNA]</scope>
    <source>
        <strain evidence="11 12">ET2</strain>
    </source>
</reference>
<dbReference type="AlphaFoldDB" id="A0A1L8CJX2"/>
<comment type="subcellular location">
    <subcellularLocation>
        <location evidence="1 9">Cell membrane</location>
        <topology evidence="1 9">Single-pass membrane protein</topology>
    </subcellularLocation>
</comment>
<dbReference type="InterPro" id="IPR003369">
    <property type="entry name" value="TatA/B/E"/>
</dbReference>
<dbReference type="GO" id="GO:0043953">
    <property type="term" value="P:protein transport by the Tat complex"/>
    <property type="evidence" value="ECO:0007669"/>
    <property type="project" value="UniProtKB-UniRule"/>
</dbReference>
<comment type="subunit">
    <text evidence="9">The Tat system comprises two distinct complexes: a TatABC complex, containing multiple copies of TatA, TatB and TatC subunits, and a separate TatA complex, containing only TatA subunits. Substrates initially bind to the TatABC complex, which probably triggers association of the separate TatA complex to form the active translocon.</text>
</comment>
<keyword evidence="4 9" id="KW-0812">Transmembrane</keyword>
<name>A0A1L8CJX2_9PROT</name>
<evidence type="ECO:0000313" key="12">
    <source>
        <dbReference type="Proteomes" id="UP000231632"/>
    </source>
</evidence>
<keyword evidence="2 9" id="KW-0813">Transport</keyword>
<proteinExistence type="inferred from homology"/>
<evidence type="ECO:0000256" key="2">
    <source>
        <dbReference type="ARBA" id="ARBA00022448"/>
    </source>
</evidence>
<evidence type="ECO:0000256" key="10">
    <source>
        <dbReference type="SAM" id="MobiDB-lite"/>
    </source>
</evidence>
<organism evidence="11 12">
    <name type="scientific">Mariprofundus micogutta</name>
    <dbReference type="NCBI Taxonomy" id="1921010"/>
    <lineage>
        <taxon>Bacteria</taxon>
        <taxon>Pseudomonadati</taxon>
        <taxon>Pseudomonadota</taxon>
        <taxon>Candidatius Mariprofundia</taxon>
        <taxon>Mariprofundales</taxon>
        <taxon>Mariprofundaceae</taxon>
        <taxon>Mariprofundus</taxon>
    </lineage>
</organism>
<dbReference type="PANTHER" id="PTHR42982:SF1">
    <property type="entry name" value="SEC-INDEPENDENT PROTEIN TRANSLOCASE PROTEIN TATA"/>
    <property type="match status" value="1"/>
</dbReference>
<dbReference type="PRINTS" id="PR01506">
    <property type="entry name" value="TATBPROTEIN"/>
</dbReference>
<evidence type="ECO:0000256" key="1">
    <source>
        <dbReference type="ARBA" id="ARBA00004162"/>
    </source>
</evidence>
<dbReference type="HAMAP" id="MF_00236">
    <property type="entry name" value="TatA_E"/>
    <property type="match status" value="1"/>
</dbReference>
<feature type="compositionally biased region" description="Acidic residues" evidence="10">
    <location>
        <begin position="54"/>
        <end position="66"/>
    </location>
</feature>
<evidence type="ECO:0000256" key="7">
    <source>
        <dbReference type="ARBA" id="ARBA00023010"/>
    </source>
</evidence>
<keyword evidence="12" id="KW-1185">Reference proteome</keyword>